<keyword evidence="2" id="KW-1185">Reference proteome</keyword>
<dbReference type="InterPro" id="IPR007530">
    <property type="entry name" value="Aminoglycoside_adenylylTfrase"/>
</dbReference>
<dbReference type="GO" id="GO:0016779">
    <property type="term" value="F:nucleotidyltransferase activity"/>
    <property type="evidence" value="ECO:0007669"/>
    <property type="project" value="UniProtKB-KW"/>
</dbReference>
<evidence type="ECO:0000313" key="1">
    <source>
        <dbReference type="EMBL" id="MWV42461.1"/>
    </source>
</evidence>
<dbReference type="SUPFAM" id="SSF81631">
    <property type="entry name" value="PAP/OAS1 substrate-binding domain"/>
    <property type="match status" value="1"/>
</dbReference>
<dbReference type="AlphaFoldDB" id="A0A7X3IFC1"/>
<dbReference type="EMBL" id="WUBI01000001">
    <property type="protein sequence ID" value="MWV42461.1"/>
    <property type="molecule type" value="Genomic_DNA"/>
</dbReference>
<accession>A0A7X3IFC1</accession>
<organism evidence="1 2">
    <name type="scientific">Paenibacillus dendrobii</name>
    <dbReference type="NCBI Taxonomy" id="2691084"/>
    <lineage>
        <taxon>Bacteria</taxon>
        <taxon>Bacillati</taxon>
        <taxon>Bacillota</taxon>
        <taxon>Bacilli</taxon>
        <taxon>Bacillales</taxon>
        <taxon>Paenibacillaceae</taxon>
        <taxon>Paenibacillus</taxon>
    </lineage>
</organism>
<dbReference type="Gene3D" id="1.20.120.330">
    <property type="entry name" value="Nucleotidyltransferases domain 2"/>
    <property type="match status" value="1"/>
</dbReference>
<comment type="caution">
    <text evidence="1">The sequence shown here is derived from an EMBL/GenBank/DDBJ whole genome shotgun (WGS) entry which is preliminary data.</text>
</comment>
<dbReference type="Proteomes" id="UP000460318">
    <property type="component" value="Unassembled WGS sequence"/>
</dbReference>
<protein>
    <submittedName>
        <fullName evidence="1">Aminoglycoside 6-adenylyltransferase</fullName>
    </submittedName>
</protein>
<dbReference type="SUPFAM" id="SSF81301">
    <property type="entry name" value="Nucleotidyltransferase"/>
    <property type="match status" value="1"/>
</dbReference>
<evidence type="ECO:0000313" key="2">
    <source>
        <dbReference type="Proteomes" id="UP000460318"/>
    </source>
</evidence>
<name>A0A7X3IFC1_9BACL</name>
<dbReference type="InterPro" id="IPR043519">
    <property type="entry name" value="NT_sf"/>
</dbReference>
<keyword evidence="1" id="KW-0548">Nucleotidyltransferase</keyword>
<sequence>MRTKQEMLELILNVAGKDERIRAVAMNGSRTNPRAPVDPFQDYDIVYLVSEMDSFLRDPHWVDVFGERIIMQTPEDMNLFPPSLGGRFTYLMLFTDGNRIDLMLAPVEDQEAYCQEDKLTLVLLDKDQSLPHVPAPTDEDYWIQRPSSEFFADCCNEFWWVSTYVAKGLWRQEILYAQDHLHQVMRPMLIKMLEWQVGIQTDFSVSAGKNGKYLQKYMSEPQWNELLSTFCKGDYEEVWRALFAMCRLFRSSAFFVADHFGFAYPQQDDQRVTAYLKHVHALSPHAETIF</sequence>
<dbReference type="RefSeq" id="WP_160496059.1">
    <property type="nucleotide sequence ID" value="NZ_WUBI01000001.1"/>
</dbReference>
<dbReference type="PIRSF" id="PIRSF000812">
    <property type="entry name" value="AAD"/>
    <property type="match status" value="1"/>
</dbReference>
<gene>
    <name evidence="1" type="ORF">GRF59_02345</name>
</gene>
<reference evidence="1 2" key="1">
    <citation type="submission" date="2019-12" db="EMBL/GenBank/DDBJ databases">
        <title>Paenibacillus sp. nov., an endophytic bacterium isolated from the stem of Dendrobium.</title>
        <authorList>
            <person name="Zhao R."/>
        </authorList>
    </citation>
    <scope>NUCLEOTIDE SEQUENCE [LARGE SCALE GENOMIC DNA]</scope>
    <source>
        <strain evidence="1 2">HJL G12</strain>
    </source>
</reference>
<keyword evidence="1" id="KW-0808">Transferase</keyword>
<dbReference type="Gene3D" id="3.30.460.10">
    <property type="entry name" value="Beta Polymerase, domain 2"/>
    <property type="match status" value="1"/>
</dbReference>
<dbReference type="Pfam" id="PF04439">
    <property type="entry name" value="Adenyl_transf"/>
    <property type="match status" value="1"/>
</dbReference>
<proteinExistence type="predicted"/>